<keyword evidence="3" id="KW-1185">Reference proteome</keyword>
<dbReference type="OrthoDB" id="5828012at2"/>
<organism evidence="2 3">
    <name type="scientific">Pseudooceanicola marinus</name>
    <dbReference type="NCBI Taxonomy" id="396013"/>
    <lineage>
        <taxon>Bacteria</taxon>
        <taxon>Pseudomonadati</taxon>
        <taxon>Pseudomonadota</taxon>
        <taxon>Alphaproteobacteria</taxon>
        <taxon>Rhodobacterales</taxon>
        <taxon>Paracoccaceae</taxon>
        <taxon>Pseudooceanicola</taxon>
    </lineage>
</organism>
<accession>A0A1X7A6L2</accession>
<reference evidence="2 3" key="1">
    <citation type="submission" date="2017-03" db="EMBL/GenBank/DDBJ databases">
        <authorList>
            <person name="Afonso C.L."/>
            <person name="Miller P.J."/>
            <person name="Scott M.A."/>
            <person name="Spackman E."/>
            <person name="Goraichik I."/>
            <person name="Dimitrov K.M."/>
            <person name="Suarez D.L."/>
            <person name="Swayne D.E."/>
        </authorList>
    </citation>
    <scope>NUCLEOTIDE SEQUENCE [LARGE SCALE GENOMIC DNA]</scope>
    <source>
        <strain evidence="2 3">CECT 7751</strain>
    </source>
</reference>
<evidence type="ECO:0000313" key="3">
    <source>
        <dbReference type="Proteomes" id="UP000193963"/>
    </source>
</evidence>
<feature type="transmembrane region" description="Helical" evidence="1">
    <location>
        <begin position="59"/>
        <end position="89"/>
    </location>
</feature>
<feature type="transmembrane region" description="Helical" evidence="1">
    <location>
        <begin position="109"/>
        <end position="132"/>
    </location>
</feature>
<dbReference type="RefSeq" id="WP_085889894.1">
    <property type="nucleotide sequence ID" value="NZ_FWFN01000009.1"/>
</dbReference>
<proteinExistence type="predicted"/>
<dbReference type="EMBL" id="FWFN01000009">
    <property type="protein sequence ID" value="SLN71895.1"/>
    <property type="molecule type" value="Genomic_DNA"/>
</dbReference>
<evidence type="ECO:0000256" key="1">
    <source>
        <dbReference type="SAM" id="Phobius"/>
    </source>
</evidence>
<keyword evidence="1" id="KW-1133">Transmembrane helix</keyword>
<dbReference type="Proteomes" id="UP000193963">
    <property type="component" value="Unassembled WGS sequence"/>
</dbReference>
<keyword evidence="1" id="KW-0472">Membrane</keyword>
<protein>
    <recommendedName>
        <fullName evidence="4">Inner membrane protein</fullName>
    </recommendedName>
</protein>
<gene>
    <name evidence="2" type="ORF">PSM7751_03885</name>
</gene>
<evidence type="ECO:0000313" key="2">
    <source>
        <dbReference type="EMBL" id="SLN71895.1"/>
    </source>
</evidence>
<dbReference type="AlphaFoldDB" id="A0A1X7A6L2"/>
<feature type="transmembrane region" description="Helical" evidence="1">
    <location>
        <begin position="144"/>
        <end position="162"/>
    </location>
</feature>
<evidence type="ECO:0008006" key="4">
    <source>
        <dbReference type="Google" id="ProtNLM"/>
    </source>
</evidence>
<name>A0A1X7A6L2_9RHOB</name>
<feature type="transmembrane region" description="Helical" evidence="1">
    <location>
        <begin position="168"/>
        <end position="187"/>
    </location>
</feature>
<keyword evidence="1" id="KW-0812">Transmembrane</keyword>
<feature type="transmembrane region" description="Helical" evidence="1">
    <location>
        <begin position="26"/>
        <end position="47"/>
    </location>
</feature>
<sequence length="204" mass="22178">MQKISGFVPLAGKVRSVAGRSSAAKAGLFLLMAYLFLWVPDLDLLLLDLLHHRSIVTHSVLPALLLILLGWRAGAAPIAGALVGIAVHLSCDLLSPMVGYGQIWLPEPYQIPLGPFSYLWLGTNALLAFIWARRLAVRSLPDPYGSLLVAATGTITAVTYGWVNEEAVSAVIVTMAIFLLSYVGPFLSSRRRVKKDRQAKWEDG</sequence>